<evidence type="ECO:0000313" key="4">
    <source>
        <dbReference type="Proteomes" id="UP000635606"/>
    </source>
</evidence>
<dbReference type="RefSeq" id="WP_239160619.1">
    <property type="nucleotide sequence ID" value="NZ_BOPH01000088.1"/>
</dbReference>
<dbReference type="PRINTS" id="PR01438">
    <property type="entry name" value="UNVRSLSTRESS"/>
</dbReference>
<dbReference type="PANTHER" id="PTHR46268:SF6">
    <property type="entry name" value="UNIVERSAL STRESS PROTEIN UP12"/>
    <property type="match status" value="1"/>
</dbReference>
<name>A0A8J3ZXN1_9ACTN</name>
<dbReference type="InterPro" id="IPR006015">
    <property type="entry name" value="Universal_stress_UspA"/>
</dbReference>
<gene>
    <name evidence="3" type="ORF">Voc01_064380</name>
</gene>
<comment type="caution">
    <text evidence="3">The sequence shown here is derived from an EMBL/GenBank/DDBJ whole genome shotgun (WGS) entry which is preliminary data.</text>
</comment>
<dbReference type="InterPro" id="IPR014729">
    <property type="entry name" value="Rossmann-like_a/b/a_fold"/>
</dbReference>
<feature type="domain" description="UspA" evidence="2">
    <location>
        <begin position="151"/>
        <end position="288"/>
    </location>
</feature>
<evidence type="ECO:0000259" key="2">
    <source>
        <dbReference type="Pfam" id="PF00582"/>
    </source>
</evidence>
<dbReference type="EMBL" id="BOPH01000088">
    <property type="protein sequence ID" value="GIJ71521.1"/>
    <property type="molecule type" value="Genomic_DNA"/>
</dbReference>
<dbReference type="SUPFAM" id="SSF52402">
    <property type="entry name" value="Adenine nucleotide alpha hydrolases-like"/>
    <property type="match status" value="2"/>
</dbReference>
<sequence length="290" mass="29930">MDGRVVVGVDGSSQSLEAVDWAVAEVRARPRRLHLLYACGWSLVDLSFGGNGPRLSRPVDTPEGVYLMAEKILAEAAGRVDINVPVSTEISTDLPGRALLTASRTAELVVLGSKGIGGFAGLLVGSVAAQVTSHGRCPVVVVRDPATPSGPVVVGVDGSPASQRALEFGYAFAAAHHRDLCAVHAWTWPEPIGPGPVVPLTYDRDLFRSAGEKVLVRALACLPLDRTEVSVERRLVAGPAAPALIEASAGASLTVVGSRGHGGFAGLLLGSVSHQVLHHCAGPVAVVHAP</sequence>
<keyword evidence="4" id="KW-1185">Reference proteome</keyword>
<dbReference type="AlphaFoldDB" id="A0A8J3ZXN1"/>
<protein>
    <submittedName>
        <fullName evidence="3">Universal stress protein</fullName>
    </submittedName>
</protein>
<dbReference type="InterPro" id="IPR006016">
    <property type="entry name" value="UspA"/>
</dbReference>
<organism evidence="3 4">
    <name type="scientific">Virgisporangium ochraceum</name>
    <dbReference type="NCBI Taxonomy" id="65505"/>
    <lineage>
        <taxon>Bacteria</taxon>
        <taxon>Bacillati</taxon>
        <taxon>Actinomycetota</taxon>
        <taxon>Actinomycetes</taxon>
        <taxon>Micromonosporales</taxon>
        <taxon>Micromonosporaceae</taxon>
        <taxon>Virgisporangium</taxon>
    </lineage>
</organism>
<proteinExistence type="inferred from homology"/>
<dbReference type="Proteomes" id="UP000635606">
    <property type="component" value="Unassembled WGS sequence"/>
</dbReference>
<dbReference type="Gene3D" id="3.40.50.620">
    <property type="entry name" value="HUPs"/>
    <property type="match status" value="2"/>
</dbReference>
<reference evidence="3" key="1">
    <citation type="submission" date="2021-01" db="EMBL/GenBank/DDBJ databases">
        <title>Whole genome shotgun sequence of Virgisporangium ochraceum NBRC 16418.</title>
        <authorList>
            <person name="Komaki H."/>
            <person name="Tamura T."/>
        </authorList>
    </citation>
    <scope>NUCLEOTIDE SEQUENCE</scope>
    <source>
        <strain evidence="3">NBRC 16418</strain>
    </source>
</reference>
<evidence type="ECO:0000313" key="3">
    <source>
        <dbReference type="EMBL" id="GIJ71521.1"/>
    </source>
</evidence>
<feature type="domain" description="UspA" evidence="2">
    <location>
        <begin position="4"/>
        <end position="143"/>
    </location>
</feature>
<accession>A0A8J3ZXN1</accession>
<evidence type="ECO:0000256" key="1">
    <source>
        <dbReference type="ARBA" id="ARBA00008791"/>
    </source>
</evidence>
<dbReference type="Pfam" id="PF00582">
    <property type="entry name" value="Usp"/>
    <property type="match status" value="2"/>
</dbReference>
<dbReference type="PANTHER" id="PTHR46268">
    <property type="entry name" value="STRESS RESPONSE PROTEIN NHAX"/>
    <property type="match status" value="1"/>
</dbReference>
<comment type="similarity">
    <text evidence="1">Belongs to the universal stress protein A family.</text>
</comment>